<evidence type="ECO:0000256" key="3">
    <source>
        <dbReference type="ARBA" id="ARBA00022692"/>
    </source>
</evidence>
<feature type="transmembrane region" description="Helical" evidence="7">
    <location>
        <begin position="234"/>
        <end position="254"/>
    </location>
</feature>
<keyword evidence="6" id="KW-0813">Transport</keyword>
<dbReference type="EMBL" id="CP003065">
    <property type="protein sequence ID" value="AEV67677.1"/>
    <property type="molecule type" value="Genomic_DNA"/>
</dbReference>
<evidence type="ECO:0000313" key="8">
    <source>
        <dbReference type="EMBL" id="AEV67677.1"/>
    </source>
</evidence>
<feature type="transmembrane region" description="Helical" evidence="7">
    <location>
        <begin position="147"/>
        <end position="169"/>
    </location>
</feature>
<feature type="transmembrane region" description="Helical" evidence="7">
    <location>
        <begin position="65"/>
        <end position="92"/>
    </location>
</feature>
<feature type="transmembrane region" description="Helical" evidence="7">
    <location>
        <begin position="104"/>
        <end position="127"/>
    </location>
</feature>
<dbReference type="GO" id="GO:0043190">
    <property type="term" value="C:ATP-binding cassette (ABC) transporter complex"/>
    <property type="evidence" value="ECO:0007669"/>
    <property type="project" value="InterPro"/>
</dbReference>
<dbReference type="InterPro" id="IPR001626">
    <property type="entry name" value="ABC_TroCD"/>
</dbReference>
<feature type="transmembrane region" description="Helical" evidence="7">
    <location>
        <begin position="205"/>
        <end position="222"/>
    </location>
</feature>
<comment type="subcellular location">
    <subcellularLocation>
        <location evidence="6">Cell membrane</location>
        <topology evidence="6">Multi-pass membrane protein</topology>
    </subcellularLocation>
    <subcellularLocation>
        <location evidence="1">Membrane</location>
        <topology evidence="1">Multi-pass membrane protein</topology>
    </subcellularLocation>
</comment>
<gene>
    <name evidence="8" type="ordered locus">Clocl_1000</name>
</gene>
<dbReference type="PANTHER" id="PTHR30477:SF18">
    <property type="entry name" value="METAL TRANSPORT SYSTEM MEMBRANE PROTEIN CT_417-RELATED"/>
    <property type="match status" value="1"/>
</dbReference>
<keyword evidence="3 6" id="KW-0812">Transmembrane</keyword>
<dbReference type="RefSeq" id="WP_014254295.1">
    <property type="nucleotide sequence ID" value="NC_016627.1"/>
</dbReference>
<evidence type="ECO:0000256" key="7">
    <source>
        <dbReference type="SAM" id="Phobius"/>
    </source>
</evidence>
<comment type="similarity">
    <text evidence="2 6">Belongs to the ABC-3 integral membrane protein family.</text>
</comment>
<dbReference type="eggNOG" id="COG1108">
    <property type="taxonomic scope" value="Bacteria"/>
</dbReference>
<reference evidence="8 9" key="2">
    <citation type="journal article" date="2012" name="Stand. Genomic Sci.">
        <title>Complete Genome Sequence of Clostridium clariflavum DSM 19732.</title>
        <authorList>
            <person name="Izquierdo J.A."/>
            <person name="Goodwin L."/>
            <person name="Davenport K.W."/>
            <person name="Teshima H."/>
            <person name="Bruce D."/>
            <person name="Detter C."/>
            <person name="Tapia R."/>
            <person name="Han S."/>
            <person name="Land M."/>
            <person name="Hauser L."/>
            <person name="Jeffries C.D."/>
            <person name="Han J."/>
            <person name="Pitluck S."/>
            <person name="Nolan M."/>
            <person name="Chen A."/>
            <person name="Huntemann M."/>
            <person name="Mavromatis K."/>
            <person name="Mikhailova N."/>
            <person name="Liolios K."/>
            <person name="Woyke T."/>
            <person name="Lynd L.R."/>
        </authorList>
    </citation>
    <scope>NUCLEOTIDE SEQUENCE [LARGE SCALE GENOMIC DNA]</scope>
    <source>
        <strain evidence="9">DSM 19732 / NBRC 101661 / EBR45</strain>
    </source>
</reference>
<evidence type="ECO:0000256" key="6">
    <source>
        <dbReference type="RuleBase" id="RU003943"/>
    </source>
</evidence>
<proteinExistence type="inferred from homology"/>
<keyword evidence="9" id="KW-1185">Reference proteome</keyword>
<dbReference type="Pfam" id="PF00950">
    <property type="entry name" value="ABC-3"/>
    <property type="match status" value="1"/>
</dbReference>
<dbReference type="GO" id="GO:0010043">
    <property type="term" value="P:response to zinc ion"/>
    <property type="evidence" value="ECO:0007669"/>
    <property type="project" value="TreeGrafter"/>
</dbReference>
<name>G8LX25_ACECE</name>
<evidence type="ECO:0000256" key="5">
    <source>
        <dbReference type="ARBA" id="ARBA00023136"/>
    </source>
</evidence>
<dbReference type="STRING" id="720554.Clocl_1000"/>
<evidence type="ECO:0000256" key="1">
    <source>
        <dbReference type="ARBA" id="ARBA00004141"/>
    </source>
</evidence>
<feature type="transmembrane region" description="Helical" evidence="7">
    <location>
        <begin position="260"/>
        <end position="276"/>
    </location>
</feature>
<evidence type="ECO:0000256" key="4">
    <source>
        <dbReference type="ARBA" id="ARBA00022989"/>
    </source>
</evidence>
<feature type="transmembrane region" description="Helical" evidence="7">
    <location>
        <begin position="26"/>
        <end position="45"/>
    </location>
</feature>
<dbReference type="Proteomes" id="UP000005435">
    <property type="component" value="Chromosome"/>
</dbReference>
<dbReference type="GO" id="GO:0055085">
    <property type="term" value="P:transmembrane transport"/>
    <property type="evidence" value="ECO:0007669"/>
    <property type="project" value="InterPro"/>
</dbReference>
<feature type="transmembrane region" description="Helical" evidence="7">
    <location>
        <begin position="181"/>
        <end position="199"/>
    </location>
</feature>
<sequence precursor="true">MINFLYSLIDAILPFQWAELEFMKNALLAVLLVSAVFGILGTMIVNNKMAFFSDALGHGAFTGVAVGSIMGIFSPIHGAIAFSIAFSILITVVKNKSKTSTDTIIGVFSSIAISTGLLLLSVGGKNINKYSNYLYGDLLSITPSDLNLLLIAFVGVLLLWLLLFNKMLLISVNQSLARSRGINTVVVETIFTSAIAVIVTVGIQWVGLLLINSLLVLPAAAARNVSFNVRQYHLLSVLFALFSGISGLILSYYWNSTTGATIVLISAGIYFLTLALKNKVG</sequence>
<dbReference type="InterPro" id="IPR037294">
    <property type="entry name" value="ABC_BtuC-like"/>
</dbReference>
<organism evidence="8 9">
    <name type="scientific">Acetivibrio clariflavus (strain DSM 19732 / NBRC 101661 / EBR45)</name>
    <name type="common">Clostridium clariflavum</name>
    <dbReference type="NCBI Taxonomy" id="720554"/>
    <lineage>
        <taxon>Bacteria</taxon>
        <taxon>Bacillati</taxon>
        <taxon>Bacillota</taxon>
        <taxon>Clostridia</taxon>
        <taxon>Eubacteriales</taxon>
        <taxon>Oscillospiraceae</taxon>
        <taxon>Acetivibrio</taxon>
    </lineage>
</organism>
<dbReference type="PANTHER" id="PTHR30477">
    <property type="entry name" value="ABC-TRANSPORTER METAL-BINDING PROTEIN"/>
    <property type="match status" value="1"/>
</dbReference>
<dbReference type="KEGG" id="ccl:Clocl_1000"/>
<keyword evidence="4 7" id="KW-1133">Transmembrane helix</keyword>
<dbReference type="AlphaFoldDB" id="G8LX25"/>
<evidence type="ECO:0000313" key="9">
    <source>
        <dbReference type="Proteomes" id="UP000005435"/>
    </source>
</evidence>
<evidence type="ECO:0000256" key="2">
    <source>
        <dbReference type="ARBA" id="ARBA00008034"/>
    </source>
</evidence>
<keyword evidence="5 7" id="KW-0472">Membrane</keyword>
<accession>G8LX25</accession>
<dbReference type="Gene3D" id="1.10.3470.10">
    <property type="entry name" value="ABC transporter involved in vitamin B12 uptake, BtuC"/>
    <property type="match status" value="1"/>
</dbReference>
<protein>
    <submittedName>
        <fullName evidence="8">ABC-type Mn2+/Zn2+ transport system, permease component</fullName>
    </submittedName>
</protein>
<dbReference type="SUPFAM" id="SSF81345">
    <property type="entry name" value="ABC transporter involved in vitamin B12 uptake, BtuC"/>
    <property type="match status" value="1"/>
</dbReference>
<reference evidence="9" key="1">
    <citation type="submission" date="2011-12" db="EMBL/GenBank/DDBJ databases">
        <title>Complete sequence of Clostridium clariflavum DSM 19732.</title>
        <authorList>
            <consortium name="US DOE Joint Genome Institute"/>
            <person name="Lucas S."/>
            <person name="Han J."/>
            <person name="Lapidus A."/>
            <person name="Cheng J.-F."/>
            <person name="Goodwin L."/>
            <person name="Pitluck S."/>
            <person name="Peters L."/>
            <person name="Teshima H."/>
            <person name="Detter J.C."/>
            <person name="Han C."/>
            <person name="Tapia R."/>
            <person name="Land M."/>
            <person name="Hauser L."/>
            <person name="Kyrpides N."/>
            <person name="Ivanova N."/>
            <person name="Pagani I."/>
            <person name="Kitzmiller T."/>
            <person name="Lynd L."/>
            <person name="Izquierdo J."/>
            <person name="Woyke T."/>
        </authorList>
    </citation>
    <scope>NUCLEOTIDE SEQUENCE [LARGE SCALE GENOMIC DNA]</scope>
    <source>
        <strain evidence="9">DSM 19732 / NBRC 101661 / EBR45</strain>
    </source>
</reference>
<dbReference type="HOGENOM" id="CLU_028808_3_2_9"/>